<dbReference type="PANTHER" id="PTHR35134">
    <property type="entry name" value="NUCLEOTIDASE YQFW-RELATED"/>
    <property type="match status" value="1"/>
</dbReference>
<proteinExistence type="predicted"/>
<organism evidence="1 2">
    <name type="scientific">Lactococcus phage 949</name>
    <dbReference type="NCBI Taxonomy" id="881953"/>
    <lineage>
        <taxon>Viruses</taxon>
        <taxon>Duplodnaviria</taxon>
        <taxon>Heunggongvirae</taxon>
        <taxon>Uroviricota</taxon>
        <taxon>Caudoviricetes</taxon>
        <taxon>Audreyjarvisvirus</taxon>
        <taxon>Audreyjarvisvirus av949</taxon>
    </lineage>
</organism>
<evidence type="ECO:0000313" key="1">
    <source>
        <dbReference type="EMBL" id="ADM73610.1"/>
    </source>
</evidence>
<dbReference type="Proteomes" id="UP000002234">
    <property type="component" value="Segment"/>
</dbReference>
<dbReference type="OrthoDB" id="8805at10239"/>
<dbReference type="InterPro" id="IPR036412">
    <property type="entry name" value="HAD-like_sf"/>
</dbReference>
<dbReference type="GeneID" id="10358877"/>
<accession>E0YIT9</accession>
<name>E0YIT9_9CAUD</name>
<dbReference type="SUPFAM" id="SSF56784">
    <property type="entry name" value="HAD-like"/>
    <property type="match status" value="1"/>
</dbReference>
<dbReference type="InterPro" id="IPR023214">
    <property type="entry name" value="HAD_sf"/>
</dbReference>
<dbReference type="RefSeq" id="YP_004306212.1">
    <property type="nucleotide sequence ID" value="NC_015263.1"/>
</dbReference>
<evidence type="ECO:0000313" key="2">
    <source>
        <dbReference type="Proteomes" id="UP000002234"/>
    </source>
</evidence>
<dbReference type="PANTHER" id="PTHR35134:SF2">
    <property type="entry name" value="NUCLEOTIDASE YQFW-RELATED"/>
    <property type="match status" value="1"/>
</dbReference>
<keyword evidence="2" id="KW-1185">Reference proteome</keyword>
<dbReference type="Gene3D" id="3.40.50.1000">
    <property type="entry name" value="HAD superfamily/HAD-like"/>
    <property type="match status" value="1"/>
</dbReference>
<dbReference type="EMBL" id="HM029250">
    <property type="protein sequence ID" value="ADM73610.1"/>
    <property type="molecule type" value="Genomic_DNA"/>
</dbReference>
<dbReference type="InterPro" id="IPR052419">
    <property type="entry name" value="5_3-deoxyribonucleotidase-like"/>
</dbReference>
<dbReference type="KEGG" id="vg:10358877"/>
<sequence>MANVLLDMDNTLTRVDVILDKMSNVFQKDIISADKLESFKLAKAFDVTEEQEKFFWEHYGYEVIEKSEPNEKVIESLFKNVIKSDDKVYIITARPESQRKITEDWISKFQIPHSDLILTGSHSKIQHIENLMLDTIIDDNPTLFEEIESVPKVFPNSFISKIVKDKTIKRYAIDFNYNKDSLVEYRINRDTGEITNGINQAQ</sequence>
<protein>
    <submittedName>
        <fullName evidence="1">Putative nucleotidase</fullName>
    </submittedName>
</protein>
<reference evidence="1 2" key="1">
    <citation type="journal article" date="2010" name="Appl. Environ. Microbiol.">
        <title>Characterization of Lactococcus lactis phage 949 and comparison with other lactococcal phages.</title>
        <authorList>
            <person name="Samson J.E."/>
            <person name="Moineau S."/>
        </authorList>
    </citation>
    <scope>NUCLEOTIDE SEQUENCE [LARGE SCALE GENOMIC DNA]</scope>
</reference>